<dbReference type="AlphaFoldDB" id="A0A2J4PH83"/>
<reference evidence="1 2" key="1">
    <citation type="submission" date="2017-11" db="EMBL/GenBank/DDBJ databases">
        <authorList>
            <person name="Han C.G."/>
        </authorList>
    </citation>
    <scope>NUCLEOTIDE SEQUENCE [LARGE SCALE GENOMIC DNA]</scope>
    <source>
        <strain evidence="1 2">A11</strain>
    </source>
</reference>
<feature type="non-terminal residue" evidence="1">
    <location>
        <position position="75"/>
    </location>
</feature>
<organism evidence="1 2">
    <name type="scientific">Klebsiella michiganensis</name>
    <dbReference type="NCBI Taxonomy" id="1134687"/>
    <lineage>
        <taxon>Bacteria</taxon>
        <taxon>Pseudomonadati</taxon>
        <taxon>Pseudomonadota</taxon>
        <taxon>Gammaproteobacteria</taxon>
        <taxon>Enterobacterales</taxon>
        <taxon>Enterobacteriaceae</taxon>
        <taxon>Klebsiella/Raoultella group</taxon>
        <taxon>Klebsiella</taxon>
    </lineage>
</organism>
<name>A0A2J4PH83_9ENTR</name>
<dbReference type="EMBL" id="PIDS01001936">
    <property type="protein sequence ID" value="PLL18113.1"/>
    <property type="molecule type" value="Genomic_DNA"/>
</dbReference>
<evidence type="ECO:0000313" key="1">
    <source>
        <dbReference type="EMBL" id="PLL18113.1"/>
    </source>
</evidence>
<protein>
    <submittedName>
        <fullName evidence="1">DUF535 domain-containing protein</fullName>
    </submittedName>
</protein>
<proteinExistence type="predicted"/>
<accession>A0A2J4PH83</accession>
<comment type="caution">
    <text evidence="1">The sequence shown here is derived from an EMBL/GenBank/DDBJ whole genome shotgun (WGS) entry which is preliminary data.</text>
</comment>
<reference evidence="1 2" key="2">
    <citation type="submission" date="2018-01" db="EMBL/GenBank/DDBJ databases">
        <title>Genomic study of Klebsiella pneumoniae.</title>
        <authorList>
            <person name="Yang Y."/>
            <person name="Bicalho R."/>
        </authorList>
    </citation>
    <scope>NUCLEOTIDE SEQUENCE [LARGE SCALE GENOMIC DNA]</scope>
    <source>
        <strain evidence="1 2">A11</strain>
    </source>
</reference>
<evidence type="ECO:0000313" key="2">
    <source>
        <dbReference type="Proteomes" id="UP000234505"/>
    </source>
</evidence>
<dbReference type="Proteomes" id="UP000234505">
    <property type="component" value="Unassembled WGS sequence"/>
</dbReference>
<gene>
    <name evidence="1" type="ORF">CWN50_33325</name>
</gene>
<sequence length="75" mass="8597">MTDNSLHSASVVERRPNLIADLVMGRITPAPIWQQRHYRLKFLLRTALFYAPTRSMLENLSARADFNQLLAAQVT</sequence>